<organism evidence="1 2">
    <name type="scientific">Micromonospora globbae</name>
    <dbReference type="NCBI Taxonomy" id="1894969"/>
    <lineage>
        <taxon>Bacteria</taxon>
        <taxon>Bacillati</taxon>
        <taxon>Actinomycetota</taxon>
        <taxon>Actinomycetes</taxon>
        <taxon>Micromonosporales</taxon>
        <taxon>Micromonosporaceae</taxon>
        <taxon>Micromonospora</taxon>
    </lineage>
</organism>
<evidence type="ECO:0000313" key="2">
    <source>
        <dbReference type="Proteomes" id="UP000285744"/>
    </source>
</evidence>
<dbReference type="AlphaFoldDB" id="A0A420ETN4"/>
<evidence type="ECO:0000313" key="1">
    <source>
        <dbReference type="EMBL" id="RKF24035.1"/>
    </source>
</evidence>
<sequence>MNQAIASPRLACATAAVSRAVIASLREGAGRFATDPDHYDCDCWPGRQARRPLDPQAVAGP</sequence>
<reference evidence="1 2" key="1">
    <citation type="journal article" date="2018" name="Int. J. Syst. Evol. Microbiol.">
        <title>Micromonospora globbae sp. nov., an endophytic actinomycete isolated from roots of Globba winitii C. H. Wright.</title>
        <authorList>
            <person name="Kuncharoen N."/>
            <person name="Pittayakhajonwut P."/>
            <person name="Tanasupawat S."/>
        </authorList>
    </citation>
    <scope>NUCLEOTIDE SEQUENCE [LARGE SCALE GENOMIC DNA]</scope>
    <source>
        <strain evidence="1 2">WPS1-2</strain>
    </source>
</reference>
<dbReference type="EMBL" id="RAQQ01000028">
    <property type="protein sequence ID" value="RKF24035.1"/>
    <property type="molecule type" value="Genomic_DNA"/>
</dbReference>
<dbReference type="Proteomes" id="UP000285744">
    <property type="component" value="Unassembled WGS sequence"/>
</dbReference>
<gene>
    <name evidence="1" type="ORF">D7I43_28280</name>
</gene>
<comment type="caution">
    <text evidence="1">The sequence shown here is derived from an EMBL/GenBank/DDBJ whole genome shotgun (WGS) entry which is preliminary data.</text>
</comment>
<protein>
    <submittedName>
        <fullName evidence="1">Uncharacterized protein</fullName>
    </submittedName>
</protein>
<name>A0A420ETN4_9ACTN</name>
<proteinExistence type="predicted"/>
<accession>A0A420ETN4</accession>